<keyword evidence="1" id="KW-0472">Membrane</keyword>
<dbReference type="PANTHER" id="PTHR37305">
    <property type="entry name" value="INTEGRAL MEMBRANE PROTEIN-RELATED"/>
    <property type="match status" value="1"/>
</dbReference>
<protein>
    <submittedName>
        <fullName evidence="2">ABC transporter permease</fullName>
    </submittedName>
</protein>
<dbReference type="RefSeq" id="WP_338749190.1">
    <property type="nucleotide sequence ID" value="NZ_CP144913.1"/>
</dbReference>
<feature type="transmembrane region" description="Helical" evidence="1">
    <location>
        <begin position="190"/>
        <end position="212"/>
    </location>
</feature>
<gene>
    <name evidence="2" type="ORF">V1351_15485</name>
</gene>
<keyword evidence="1" id="KW-0812">Transmembrane</keyword>
<dbReference type="Proteomes" id="UP001382727">
    <property type="component" value="Chromosome"/>
</dbReference>
<keyword evidence="1" id="KW-1133">Transmembrane helix</keyword>
<organism evidence="2 3">
    <name type="scientific">Janibacter alittae</name>
    <dbReference type="NCBI Taxonomy" id="3115209"/>
    <lineage>
        <taxon>Bacteria</taxon>
        <taxon>Bacillati</taxon>
        <taxon>Actinomycetota</taxon>
        <taxon>Actinomycetes</taxon>
        <taxon>Micrococcales</taxon>
        <taxon>Intrasporangiaceae</taxon>
        <taxon>Janibacter</taxon>
    </lineage>
</organism>
<accession>A0ABZ2MGZ3</accession>
<proteinExistence type="predicted"/>
<sequence>MRRPLSPSVELRRQVTRPRTRWSYLILLALPLVVVGAFTLGDDESGGQSFADLATTGAANFAVFMLIITAELLILILAALFVGDPVPAEASWSSLRYLLIAPVPRGRLLTSKLLVGLVLTAVAVLVLLVWVVLVGGVFYGWGPLSLSGGETLGWGEVLRRLAVGAGYVFVAQLPFAGIAFWMGVRTDAPLAAVGVAVFASIVSSILDALSALGDYRRALPNHYAREWIALFAPDADYGALVPGVLWALLYATVFIALGYHHFARKDVLS</sequence>
<dbReference type="EMBL" id="CP144913">
    <property type="protein sequence ID" value="WXB76324.1"/>
    <property type="molecule type" value="Genomic_DNA"/>
</dbReference>
<evidence type="ECO:0000313" key="2">
    <source>
        <dbReference type="EMBL" id="WXB76324.1"/>
    </source>
</evidence>
<dbReference type="Pfam" id="PF12730">
    <property type="entry name" value="ABC2_membrane_4"/>
    <property type="match status" value="1"/>
</dbReference>
<feature type="transmembrane region" description="Helical" evidence="1">
    <location>
        <begin position="161"/>
        <end position="183"/>
    </location>
</feature>
<feature type="transmembrane region" description="Helical" evidence="1">
    <location>
        <begin position="237"/>
        <end position="259"/>
    </location>
</feature>
<keyword evidence="3" id="KW-1185">Reference proteome</keyword>
<dbReference type="PANTHER" id="PTHR37305:SF1">
    <property type="entry name" value="MEMBRANE PROTEIN"/>
    <property type="match status" value="1"/>
</dbReference>
<feature type="transmembrane region" description="Helical" evidence="1">
    <location>
        <begin position="21"/>
        <end position="41"/>
    </location>
</feature>
<evidence type="ECO:0000313" key="3">
    <source>
        <dbReference type="Proteomes" id="UP001382727"/>
    </source>
</evidence>
<name>A0ABZ2MGZ3_9MICO</name>
<evidence type="ECO:0000256" key="1">
    <source>
        <dbReference type="SAM" id="Phobius"/>
    </source>
</evidence>
<feature type="transmembrane region" description="Helical" evidence="1">
    <location>
        <begin position="113"/>
        <end position="141"/>
    </location>
</feature>
<reference evidence="2 3" key="1">
    <citation type="submission" date="2024-02" db="EMBL/GenBank/DDBJ databases">
        <title>Janibacter sp. nov., isolated from gut of marine sandworm.</title>
        <authorList>
            <person name="Kim B."/>
            <person name="Jun M.O."/>
            <person name="Shin N.-R."/>
        </authorList>
    </citation>
    <scope>NUCLEOTIDE SEQUENCE [LARGE SCALE GENOMIC DNA]</scope>
    <source>
        <strain evidence="2 3">A1S7</strain>
    </source>
</reference>
<feature type="transmembrane region" description="Helical" evidence="1">
    <location>
        <begin position="61"/>
        <end position="82"/>
    </location>
</feature>